<sequence length="854" mass="89252">MRGAGARLVRAQWAPLAALAALTFVAAVLCVAVPSRTAGGYDRAAVAAVGQDADIRVQGTAKGTTAFSAVPSEAALDSNGIAWRDLLPGALRRATGEAEPSATTDGDNLEGHYSKPRILYLGWVPGAQRRIRMVSGAEPYNKPGATSGDMQIMVSRKYADQLGYKVGDTMVMGAFTLRITGLFEPTDPTDQYWGPRARILHSVIEFLPNSNIQVDAGTALIDRPAYARLTTNPDLALNFSWRFPIRRDAVSAGDARAMGRELDAYRSAVAGRSDMFHCEVRTLLDNRLEEFDARLHVAQSVLGLAFGGLVAVAAGVLLLAAGLLGERLRPILGLMRARGASLRQLAVPGCGPPTLAVVPAAGLGYAVGRLLDQGPPQASSIYALCVLVAAVLFISAAIVWRERGGGLGAAATQRDDLGTARPSRWRFALDTVLVVLAVIGVVLLRRRGPEAGGDPLIAAVPVLLGVALGALVLRVYPYLLRVGQPFLRRRKGAVAFLGLARAARQNLVGALPVVVLLLAAAVAGFTATVDTALRTGQVRASWAETGAEARIEAGTLDEAGLRRLRAVPGVTEALRVRVINTATAGGNTAPITVVGLDLDAYRRLAPDVPDIPDGKVLATPLAVRTMGGRTATLSRSGMDPTRVTVAAEINRFPGQDTNSAFVVVPDTMVATATGFPSQVFVFGKVNGTALRAAAPGRDVVVRQDVLRDMTRLPLVSVVHDTFLGGALIGGAFGLLAVLFVLVVGARARARTIAHLRAVGLSRRQSRALALVEIAPVLLCATAAGWVLGLLLPEITGPVVDLRPYTGGYAVTAHVPDLPALLGLVGALLLAAAAAVAVDRAFDAHPGTVLRSGDS</sequence>
<feature type="transmembrane region" description="Helical" evidence="7">
    <location>
        <begin position="456"/>
        <end position="480"/>
    </location>
</feature>
<evidence type="ECO:0000313" key="10">
    <source>
        <dbReference type="Proteomes" id="UP001501710"/>
    </source>
</evidence>
<keyword evidence="4 7" id="KW-1133">Transmembrane helix</keyword>
<dbReference type="RefSeq" id="WP_344889523.1">
    <property type="nucleotide sequence ID" value="NZ_BAABAS010000003.1"/>
</dbReference>
<keyword evidence="3 7" id="KW-0812">Transmembrane</keyword>
<feature type="transmembrane region" description="Helical" evidence="7">
    <location>
        <begin position="345"/>
        <end position="368"/>
    </location>
</feature>
<protein>
    <submittedName>
        <fullName evidence="9">FtsX-like permease family protein</fullName>
    </submittedName>
</protein>
<name>A0ABP8BTE6_9ACTN</name>
<evidence type="ECO:0000259" key="8">
    <source>
        <dbReference type="Pfam" id="PF02687"/>
    </source>
</evidence>
<feature type="transmembrane region" description="Helical" evidence="7">
    <location>
        <begin position="301"/>
        <end position="324"/>
    </location>
</feature>
<feature type="transmembrane region" description="Helical" evidence="7">
    <location>
        <begin position="817"/>
        <end position="837"/>
    </location>
</feature>
<dbReference type="Proteomes" id="UP001501710">
    <property type="component" value="Unassembled WGS sequence"/>
</dbReference>
<evidence type="ECO:0000256" key="6">
    <source>
        <dbReference type="ARBA" id="ARBA00038076"/>
    </source>
</evidence>
<evidence type="ECO:0000256" key="5">
    <source>
        <dbReference type="ARBA" id="ARBA00023136"/>
    </source>
</evidence>
<comment type="subcellular location">
    <subcellularLocation>
        <location evidence="1">Cell membrane</location>
        <topology evidence="1">Multi-pass membrane protein</topology>
    </subcellularLocation>
</comment>
<dbReference type="InterPro" id="IPR003838">
    <property type="entry name" value="ABC3_permease_C"/>
</dbReference>
<accession>A0ABP8BTE6</accession>
<feature type="transmembrane region" description="Helical" evidence="7">
    <location>
        <begin position="427"/>
        <end position="444"/>
    </location>
</feature>
<reference evidence="10" key="1">
    <citation type="journal article" date="2019" name="Int. J. Syst. Evol. Microbiol.">
        <title>The Global Catalogue of Microorganisms (GCM) 10K type strain sequencing project: providing services to taxonomists for standard genome sequencing and annotation.</title>
        <authorList>
            <consortium name="The Broad Institute Genomics Platform"/>
            <consortium name="The Broad Institute Genome Sequencing Center for Infectious Disease"/>
            <person name="Wu L."/>
            <person name="Ma J."/>
        </authorList>
    </citation>
    <scope>NUCLEOTIDE SEQUENCE [LARGE SCALE GENOMIC DNA]</scope>
    <source>
        <strain evidence="10">JCM 17440</strain>
    </source>
</reference>
<feature type="transmembrane region" description="Helical" evidence="7">
    <location>
        <begin position="722"/>
        <end position="746"/>
    </location>
</feature>
<evidence type="ECO:0000256" key="3">
    <source>
        <dbReference type="ARBA" id="ARBA00022692"/>
    </source>
</evidence>
<keyword evidence="2" id="KW-1003">Cell membrane</keyword>
<feature type="transmembrane region" description="Helical" evidence="7">
    <location>
        <begin position="767"/>
        <end position="791"/>
    </location>
</feature>
<proteinExistence type="inferred from homology"/>
<evidence type="ECO:0000256" key="2">
    <source>
        <dbReference type="ARBA" id="ARBA00022475"/>
    </source>
</evidence>
<dbReference type="InterPro" id="IPR050250">
    <property type="entry name" value="Macrolide_Exporter_MacB"/>
</dbReference>
<evidence type="ECO:0000313" key="9">
    <source>
        <dbReference type="EMBL" id="GAA4225422.1"/>
    </source>
</evidence>
<evidence type="ECO:0000256" key="4">
    <source>
        <dbReference type="ARBA" id="ARBA00022989"/>
    </source>
</evidence>
<dbReference type="PANTHER" id="PTHR30572">
    <property type="entry name" value="MEMBRANE COMPONENT OF TRANSPORTER-RELATED"/>
    <property type="match status" value="1"/>
</dbReference>
<dbReference type="Pfam" id="PF02687">
    <property type="entry name" value="FtsX"/>
    <property type="match status" value="1"/>
</dbReference>
<keyword evidence="10" id="KW-1185">Reference proteome</keyword>
<feature type="domain" description="ABC3 transporter permease C-terminal" evidence="8">
    <location>
        <begin position="730"/>
        <end position="835"/>
    </location>
</feature>
<comment type="similarity">
    <text evidence="6">Belongs to the ABC-4 integral membrane protein family.</text>
</comment>
<keyword evidence="5 7" id="KW-0472">Membrane</keyword>
<comment type="caution">
    <text evidence="9">The sequence shown here is derived from an EMBL/GenBank/DDBJ whole genome shotgun (WGS) entry which is preliminary data.</text>
</comment>
<gene>
    <name evidence="9" type="ORF">GCM10022254_07330</name>
</gene>
<dbReference type="EMBL" id="BAABAS010000003">
    <property type="protein sequence ID" value="GAA4225422.1"/>
    <property type="molecule type" value="Genomic_DNA"/>
</dbReference>
<evidence type="ECO:0000256" key="1">
    <source>
        <dbReference type="ARBA" id="ARBA00004651"/>
    </source>
</evidence>
<feature type="transmembrane region" description="Helical" evidence="7">
    <location>
        <begin position="380"/>
        <end position="400"/>
    </location>
</feature>
<organism evidence="9 10">
    <name type="scientific">Actinomadura meridiana</name>
    <dbReference type="NCBI Taxonomy" id="559626"/>
    <lineage>
        <taxon>Bacteria</taxon>
        <taxon>Bacillati</taxon>
        <taxon>Actinomycetota</taxon>
        <taxon>Actinomycetes</taxon>
        <taxon>Streptosporangiales</taxon>
        <taxon>Thermomonosporaceae</taxon>
        <taxon>Actinomadura</taxon>
    </lineage>
</organism>
<feature type="transmembrane region" description="Helical" evidence="7">
    <location>
        <begin position="507"/>
        <end position="529"/>
    </location>
</feature>
<dbReference type="PANTHER" id="PTHR30572:SF4">
    <property type="entry name" value="ABC TRANSPORTER PERMEASE YTRF"/>
    <property type="match status" value="1"/>
</dbReference>
<evidence type="ECO:0000256" key="7">
    <source>
        <dbReference type="SAM" id="Phobius"/>
    </source>
</evidence>